<dbReference type="InterPro" id="IPR036318">
    <property type="entry name" value="FAD-bd_PCMH-like_sf"/>
</dbReference>
<dbReference type="InterPro" id="IPR016169">
    <property type="entry name" value="FAD-bd_PCMH_sub2"/>
</dbReference>
<dbReference type="SUPFAM" id="SSF56176">
    <property type="entry name" value="FAD-binding/transporter-associated domain-like"/>
    <property type="match status" value="1"/>
</dbReference>
<evidence type="ECO:0000256" key="3">
    <source>
        <dbReference type="ARBA" id="ARBA00022827"/>
    </source>
</evidence>
<proteinExistence type="inferred from homology"/>
<accession>A0ABR1TFY3</accession>
<keyword evidence="6" id="KW-1185">Reference proteome</keyword>
<keyword evidence="2" id="KW-0285">Flavoprotein</keyword>
<comment type="caution">
    <text evidence="5">The sequence shown here is derived from an EMBL/GenBank/DDBJ whole genome shotgun (WGS) entry which is preliminary data.</text>
</comment>
<evidence type="ECO:0000256" key="2">
    <source>
        <dbReference type="ARBA" id="ARBA00022630"/>
    </source>
</evidence>
<gene>
    <name evidence="5" type="ORF">PG993_005562</name>
</gene>
<comment type="similarity">
    <text evidence="1">Belongs to the oxygen-dependent FAD-linked oxidoreductase family.</text>
</comment>
<dbReference type="Gene3D" id="3.40.462.20">
    <property type="match status" value="1"/>
</dbReference>
<dbReference type="Proteomes" id="UP001444661">
    <property type="component" value="Unassembled WGS sequence"/>
</dbReference>
<keyword evidence="3" id="KW-0274">FAD</keyword>
<dbReference type="EMBL" id="JAQQWK010000003">
    <property type="protein sequence ID" value="KAK8045538.1"/>
    <property type="molecule type" value="Genomic_DNA"/>
</dbReference>
<dbReference type="Gene3D" id="3.30.465.10">
    <property type="match status" value="2"/>
</dbReference>
<evidence type="ECO:0000313" key="5">
    <source>
        <dbReference type="EMBL" id="KAK8045538.1"/>
    </source>
</evidence>
<evidence type="ECO:0000256" key="4">
    <source>
        <dbReference type="ARBA" id="ARBA00023002"/>
    </source>
</evidence>
<dbReference type="PANTHER" id="PTHR42973">
    <property type="entry name" value="BINDING OXIDOREDUCTASE, PUTATIVE (AFU_ORTHOLOGUE AFUA_1G17690)-RELATED"/>
    <property type="match status" value="1"/>
</dbReference>
<sequence>MSARIAQAISALRQALPHAHLVTPDAKEEYQALSNSYLSGFESDLSPACIFLPKFKEEVAAFVRTIGPFADDVQFAIRAAGRQPLPGCANVQDGITVDLRSMTGIDLQDGQVQVAAGGLSFYSSREGFICDNVINFEVVVASGEILNANAKENSDLWVALRGGGNNLGIVTRFDFRTFKQGPMYAGMVWYFKQSFPDQMAALVKELTSSNPSVETHLMLSIAYAQVFGNGDDVICLNQLYYTQPVEDPPVLAPFVHVQPQRSEMNSMKIQTLVEAATEQSDAGQSKIRCLYMNVCVKADVDTLTTGGDIWCEELEPVKDASGLMCSYTLQPYPVSQLQRTSANGGNVLGLDPSNGPVINVLLLSYWADKKDDARVISFMQKALKRIERNADDRGQLVPFIYWNYAFSDQDALRSYGEENVQKLQAASKKYDPDGVFQTACPGGFKLF</sequence>
<evidence type="ECO:0000256" key="1">
    <source>
        <dbReference type="ARBA" id="ARBA00005466"/>
    </source>
</evidence>
<reference evidence="5 6" key="1">
    <citation type="submission" date="2023-01" db="EMBL/GenBank/DDBJ databases">
        <title>Analysis of 21 Apiospora genomes using comparative genomics revels a genus with tremendous synthesis potential of carbohydrate active enzymes and secondary metabolites.</title>
        <authorList>
            <person name="Sorensen T."/>
        </authorList>
    </citation>
    <scope>NUCLEOTIDE SEQUENCE [LARGE SCALE GENOMIC DNA]</scope>
    <source>
        <strain evidence="5 6">CBS 33761</strain>
    </source>
</reference>
<evidence type="ECO:0000313" key="6">
    <source>
        <dbReference type="Proteomes" id="UP001444661"/>
    </source>
</evidence>
<organism evidence="5 6">
    <name type="scientific">Apiospora rasikravindrae</name>
    <dbReference type="NCBI Taxonomy" id="990691"/>
    <lineage>
        <taxon>Eukaryota</taxon>
        <taxon>Fungi</taxon>
        <taxon>Dikarya</taxon>
        <taxon>Ascomycota</taxon>
        <taxon>Pezizomycotina</taxon>
        <taxon>Sordariomycetes</taxon>
        <taxon>Xylariomycetidae</taxon>
        <taxon>Amphisphaeriales</taxon>
        <taxon>Apiosporaceae</taxon>
        <taxon>Apiospora</taxon>
    </lineage>
</organism>
<dbReference type="InterPro" id="IPR050416">
    <property type="entry name" value="FAD-linked_Oxidoreductase"/>
</dbReference>
<keyword evidence="4" id="KW-0560">Oxidoreductase</keyword>
<dbReference type="PANTHER" id="PTHR42973:SF22">
    <property type="entry name" value="FAD-BINDING PCMH-TYPE DOMAIN-CONTAINING PROTEIN-RELATED"/>
    <property type="match status" value="1"/>
</dbReference>
<name>A0ABR1TFY3_9PEZI</name>
<protein>
    <submittedName>
        <fullName evidence="5">FAD-binding domain-containing protein</fullName>
    </submittedName>
</protein>